<gene>
    <name evidence="4" type="ORF">SAMN02745244_02571</name>
</gene>
<evidence type="ECO:0000313" key="5">
    <source>
        <dbReference type="Proteomes" id="UP000184512"/>
    </source>
</evidence>
<dbReference type="RefSeq" id="WP_073188931.1">
    <property type="nucleotide sequence ID" value="NZ_FQZG01000050.1"/>
</dbReference>
<protein>
    <submittedName>
        <fullName evidence="4">Peptidase family M23</fullName>
    </submittedName>
</protein>
<accession>A0A1M6JI32</accession>
<dbReference type="OrthoDB" id="1099523at2"/>
<sequence length="588" mass="60266">MYRTRGAGRLTGHQRGTALTRSARVISRTRGEVHSLAATARATERKVAAAGDLDPDQQTNSAVVSRSKEIALQKVSYKLAGNPPKTSIGRTANRAGVGAVQATGSELKNALRDGGRLDIDDAAVSAARWANRHGTALTVKVGAKTLVFGGKAGIKTSSLVGHATVGAVRYSAIGTIHAARLGATGAAAAGRLTGQVATRGARLTGRAATRGTNTLRKAGAAGWKRGTAAAQRAKAAAVSGARAAAVMVKAAASAIVAAVSGSTVLPVVVGIIAVVALLVAILPGFITGAGHEQHRSETLSAVCISSPYELGPVQPHVEQATVLLGTLHGVEVIGGWRPGNTYDVEGHPAGLAVDLMTDRAKGDAVAAYAQEHAAELGIKYIIWWQKIWSVERAGEGWRQMEDRRSDSANHLDHVHISFNPDPGTGGLETLMAEACGTGADGAPAVNKAAAESIGGWANPTPSTRVTSPYGMRTHPITGVYKLHTGADYGGGCGVPINAAASGTVSSVSPNRAYGNLITIDHGAGIVTRYAHSYKSEIYVRAGDTVVAGQRIAAMGSSGYSTACHLHFEVKVGGGFVDPVAFLQARGLG</sequence>
<dbReference type="SUPFAM" id="SSF51261">
    <property type="entry name" value="Duplicated hybrid motif"/>
    <property type="match status" value="1"/>
</dbReference>
<evidence type="ECO:0000313" key="4">
    <source>
        <dbReference type="EMBL" id="SHJ46336.1"/>
    </source>
</evidence>
<feature type="transmembrane region" description="Helical" evidence="1">
    <location>
        <begin position="241"/>
        <end position="259"/>
    </location>
</feature>
<keyword evidence="1" id="KW-0812">Transmembrane</keyword>
<name>A0A1M6JI32_9ACTN</name>
<dbReference type="Pfam" id="PF01551">
    <property type="entry name" value="Peptidase_M23"/>
    <property type="match status" value="1"/>
</dbReference>
<dbReference type="InterPro" id="IPR016047">
    <property type="entry name" value="M23ase_b-sheet_dom"/>
</dbReference>
<organism evidence="4 5">
    <name type="scientific">Tessaracoccus bendigoensis DSM 12906</name>
    <dbReference type="NCBI Taxonomy" id="1123357"/>
    <lineage>
        <taxon>Bacteria</taxon>
        <taxon>Bacillati</taxon>
        <taxon>Actinomycetota</taxon>
        <taxon>Actinomycetes</taxon>
        <taxon>Propionibacteriales</taxon>
        <taxon>Propionibacteriaceae</taxon>
        <taxon>Tessaracoccus</taxon>
    </lineage>
</organism>
<dbReference type="AlphaFoldDB" id="A0A1M6JI32"/>
<feature type="domain" description="M23ase beta-sheet core" evidence="2">
    <location>
        <begin position="482"/>
        <end position="578"/>
    </location>
</feature>
<dbReference type="InterPro" id="IPR050570">
    <property type="entry name" value="Cell_wall_metabolism_enzyme"/>
</dbReference>
<dbReference type="EMBL" id="FQZG01000050">
    <property type="protein sequence ID" value="SHJ46336.1"/>
    <property type="molecule type" value="Genomic_DNA"/>
</dbReference>
<dbReference type="GO" id="GO:0004222">
    <property type="term" value="F:metalloendopeptidase activity"/>
    <property type="evidence" value="ECO:0007669"/>
    <property type="project" value="TreeGrafter"/>
</dbReference>
<feature type="transmembrane region" description="Helical" evidence="1">
    <location>
        <begin position="265"/>
        <end position="286"/>
    </location>
</feature>
<dbReference type="InterPro" id="IPR058593">
    <property type="entry name" value="ARB_07466-like_C"/>
</dbReference>
<keyword evidence="1" id="KW-0472">Membrane</keyword>
<dbReference type="PANTHER" id="PTHR21666:SF270">
    <property type="entry name" value="MUREIN HYDROLASE ACTIVATOR ENVC"/>
    <property type="match status" value="1"/>
</dbReference>
<dbReference type="InterPro" id="IPR011055">
    <property type="entry name" value="Dup_hybrid_motif"/>
</dbReference>
<dbReference type="PANTHER" id="PTHR21666">
    <property type="entry name" value="PEPTIDASE-RELATED"/>
    <property type="match status" value="1"/>
</dbReference>
<dbReference type="Gene3D" id="2.70.70.10">
    <property type="entry name" value="Glucose Permease (Domain IIA)"/>
    <property type="match status" value="1"/>
</dbReference>
<keyword evidence="1" id="KW-1133">Transmembrane helix</keyword>
<dbReference type="Proteomes" id="UP000184512">
    <property type="component" value="Unassembled WGS sequence"/>
</dbReference>
<proteinExistence type="predicted"/>
<dbReference type="Pfam" id="PF26571">
    <property type="entry name" value="VldE"/>
    <property type="match status" value="1"/>
</dbReference>
<evidence type="ECO:0000259" key="2">
    <source>
        <dbReference type="Pfam" id="PF01551"/>
    </source>
</evidence>
<reference evidence="4 5" key="1">
    <citation type="submission" date="2016-11" db="EMBL/GenBank/DDBJ databases">
        <authorList>
            <person name="Jaros S."/>
            <person name="Januszkiewicz K."/>
            <person name="Wedrychowicz H."/>
        </authorList>
    </citation>
    <scope>NUCLEOTIDE SEQUENCE [LARGE SCALE GENOMIC DNA]</scope>
    <source>
        <strain evidence="4 5">DSM 12906</strain>
    </source>
</reference>
<evidence type="ECO:0000259" key="3">
    <source>
        <dbReference type="Pfam" id="PF26571"/>
    </source>
</evidence>
<dbReference type="CDD" id="cd12797">
    <property type="entry name" value="M23_peptidase"/>
    <property type="match status" value="1"/>
</dbReference>
<dbReference type="STRING" id="1123357.SAMN02745244_02571"/>
<keyword evidence="5" id="KW-1185">Reference proteome</keyword>
<evidence type="ECO:0000256" key="1">
    <source>
        <dbReference type="SAM" id="Phobius"/>
    </source>
</evidence>
<feature type="domain" description="ARB-07466-like C-terminal" evidence="3">
    <location>
        <begin position="312"/>
        <end position="410"/>
    </location>
</feature>